<proteinExistence type="predicted"/>
<feature type="region of interest" description="Disordered" evidence="1">
    <location>
        <begin position="615"/>
        <end position="646"/>
    </location>
</feature>
<gene>
    <name evidence="3" type="ORF">ACFPUY_35470</name>
</gene>
<reference evidence="4" key="1">
    <citation type="journal article" date="2019" name="Int. J. Syst. Evol. Microbiol.">
        <title>The Global Catalogue of Microorganisms (GCM) 10K type strain sequencing project: providing services to taxonomists for standard genome sequencing and annotation.</title>
        <authorList>
            <consortium name="The Broad Institute Genomics Platform"/>
            <consortium name="The Broad Institute Genome Sequencing Center for Infectious Disease"/>
            <person name="Wu L."/>
            <person name="Ma J."/>
        </authorList>
    </citation>
    <scope>NUCLEOTIDE SEQUENCE [LARGE SCALE GENOMIC DNA]</scope>
    <source>
        <strain evidence="4">CGMCC 4.7106</strain>
    </source>
</reference>
<evidence type="ECO:0000256" key="1">
    <source>
        <dbReference type="SAM" id="MobiDB-lite"/>
    </source>
</evidence>
<comment type="caution">
    <text evidence="3">The sequence shown here is derived from an EMBL/GenBank/DDBJ whole genome shotgun (WGS) entry which is preliminary data.</text>
</comment>
<keyword evidence="2" id="KW-0732">Signal</keyword>
<feature type="signal peptide" evidence="2">
    <location>
        <begin position="1"/>
        <end position="27"/>
    </location>
</feature>
<evidence type="ECO:0000256" key="2">
    <source>
        <dbReference type="SAM" id="SignalP"/>
    </source>
</evidence>
<accession>A0ABW1C463</accession>
<sequence>MRAVARALTLATALMTALVTALVTALAAPPAAARPAVTTGPAAPGCDPIDPAVCLLPFPSDHYTVADRGTATGRRVAFPVEAMPRSVAGVPVDPTGWNGNDGFSPGSMILTLVPGLDLARTGAAPITDIGASLGRDAPIVLLDLDTGERWPYWAELDANAPEGRRALIVRPARNLREGHRYAVALRHLRDAGGAPIPPGAAFAAIAGAPLPHGHELRDRQRELQPVLHALRRHGVRAGGLHLAWDFTVASERNLAGRALAMRDDALRGLRGNAPPYEVTAVTDFTPEQDDRIARRVEGTFRVPSYLDRPGGPPGSGLNYGPDGRPVRLPGNEQVATFRCEIPRVAFTRPARPSLYGHGLLGRHTEVGASNVRTMAQRHGFVFCATKWIGMADEDIPNVIATFGDMSRFHTVPDRTQQGFLNFMFLGRAMTARDGFTAHAAFRNERGRPLIDTRAELVYDGNSQGGIFGGALVALSTDIRRGVLGVTGMNYSTLFNRSSDAAPFQAVFDQSYPDRLEQQIILALMQMLWDRGEASGYAAHMTDDPYPGTPRHRVLMQVAYGDHQVATVTAEVEARTVGARVRLPALAPGRSPDAEPYWGIRGFRTAHAGSALVVWDSGTPSPPLTNTPPMEGPHGTDPHEDPRRTPAAQLQKAVFLKTGVVTDVCGAAPCLSAPE</sequence>
<protein>
    <recommendedName>
        <fullName evidence="5">ATP-dependent DNA helicase RecG</fullName>
    </recommendedName>
</protein>
<keyword evidence="4" id="KW-1185">Reference proteome</keyword>
<dbReference type="RefSeq" id="WP_219550068.1">
    <property type="nucleotide sequence ID" value="NZ_JAHKRN010000054.1"/>
</dbReference>
<name>A0ABW1C463_9ACTN</name>
<feature type="chain" id="PRO_5047421938" description="ATP-dependent DNA helicase RecG" evidence="2">
    <location>
        <begin position="28"/>
        <end position="674"/>
    </location>
</feature>
<dbReference type="Proteomes" id="UP001596096">
    <property type="component" value="Unassembled WGS sequence"/>
</dbReference>
<dbReference type="EMBL" id="JBHSNW010000025">
    <property type="protein sequence ID" value="MFC5820430.1"/>
    <property type="molecule type" value="Genomic_DNA"/>
</dbReference>
<evidence type="ECO:0008006" key="5">
    <source>
        <dbReference type="Google" id="ProtNLM"/>
    </source>
</evidence>
<organism evidence="3 4">
    <name type="scientific">Nonomuraea harbinensis</name>
    <dbReference type="NCBI Taxonomy" id="1286938"/>
    <lineage>
        <taxon>Bacteria</taxon>
        <taxon>Bacillati</taxon>
        <taxon>Actinomycetota</taxon>
        <taxon>Actinomycetes</taxon>
        <taxon>Streptosporangiales</taxon>
        <taxon>Streptosporangiaceae</taxon>
        <taxon>Nonomuraea</taxon>
    </lineage>
</organism>
<evidence type="ECO:0000313" key="3">
    <source>
        <dbReference type="EMBL" id="MFC5820430.1"/>
    </source>
</evidence>
<evidence type="ECO:0000313" key="4">
    <source>
        <dbReference type="Proteomes" id="UP001596096"/>
    </source>
</evidence>
<feature type="compositionally biased region" description="Basic and acidic residues" evidence="1">
    <location>
        <begin position="633"/>
        <end position="643"/>
    </location>
</feature>